<evidence type="ECO:0000259" key="1">
    <source>
        <dbReference type="Pfam" id="PF20149"/>
    </source>
</evidence>
<reference evidence="2 3" key="1">
    <citation type="submission" date="2013-12" db="EMBL/GenBank/DDBJ databases">
        <authorList>
            <person name="Cubeta M."/>
            <person name="Pakala S."/>
            <person name="Fedorova N."/>
            <person name="Thomas E."/>
            <person name="Dean R."/>
            <person name="Jabaji S."/>
            <person name="Neate S."/>
            <person name="Toda T."/>
            <person name="Tavantzis S."/>
            <person name="Vilgalys R."/>
            <person name="Bharathan N."/>
            <person name="Pakala S."/>
            <person name="Losada L.S."/>
            <person name="Zafar N."/>
            <person name="Nierman W."/>
        </authorList>
    </citation>
    <scope>NUCLEOTIDE SEQUENCE [LARGE SCALE GENOMIC DNA]</scope>
    <source>
        <strain evidence="2 3">123E</strain>
    </source>
</reference>
<evidence type="ECO:0000313" key="2">
    <source>
        <dbReference type="EMBL" id="KEP46908.1"/>
    </source>
</evidence>
<keyword evidence="3" id="KW-1185">Reference proteome</keyword>
<dbReference type="AlphaFoldDB" id="A0A074RQD5"/>
<dbReference type="EMBL" id="AZST01000907">
    <property type="protein sequence ID" value="KEP46908.1"/>
    <property type="molecule type" value="Genomic_DNA"/>
</dbReference>
<organism evidence="2 3">
    <name type="scientific">Rhizoctonia solani 123E</name>
    <dbReference type="NCBI Taxonomy" id="1423351"/>
    <lineage>
        <taxon>Eukaryota</taxon>
        <taxon>Fungi</taxon>
        <taxon>Dikarya</taxon>
        <taxon>Basidiomycota</taxon>
        <taxon>Agaricomycotina</taxon>
        <taxon>Agaricomycetes</taxon>
        <taxon>Cantharellales</taxon>
        <taxon>Ceratobasidiaceae</taxon>
        <taxon>Rhizoctonia</taxon>
    </lineage>
</organism>
<dbReference type="OrthoDB" id="3158738at2759"/>
<dbReference type="Pfam" id="PF20149">
    <property type="entry name" value="DUF6532"/>
    <property type="match status" value="1"/>
</dbReference>
<protein>
    <recommendedName>
        <fullName evidence="1">DUF6532 domain-containing protein</fullName>
    </recommendedName>
</protein>
<dbReference type="InterPro" id="IPR045341">
    <property type="entry name" value="DUF6532"/>
</dbReference>
<feature type="domain" description="DUF6532" evidence="1">
    <location>
        <begin position="5"/>
        <end position="132"/>
    </location>
</feature>
<name>A0A074RQD5_9AGAM</name>
<comment type="caution">
    <text evidence="2">The sequence shown here is derived from an EMBL/GenBank/DDBJ whole genome shotgun (WGS) entry which is preliminary data.</text>
</comment>
<gene>
    <name evidence="2" type="ORF">V565_176220</name>
</gene>
<proteinExistence type="predicted"/>
<evidence type="ECO:0000313" key="3">
    <source>
        <dbReference type="Proteomes" id="UP000027456"/>
    </source>
</evidence>
<sequence>MGQRRSGYINHTTKLLKVIVDSRLGFSLEDPQRNISISKARANRGCHMEPNGRAFQSPLVRKGVQALVFELAYPYGIKFPELFETIPSRLIAYVCAMLQFIINGYRKGPWNNDRLSAKVQGAFFRQFLKDYEKEENASAARKAIGENYREKIYRRG</sequence>
<feature type="non-terminal residue" evidence="2">
    <location>
        <position position="156"/>
    </location>
</feature>
<dbReference type="Proteomes" id="UP000027456">
    <property type="component" value="Unassembled WGS sequence"/>
</dbReference>
<accession>A0A074RQD5</accession>
<dbReference type="HOGENOM" id="CLU_1691051_0_0_1"/>